<name>A0AA39ZXQ0_9PEZI</name>
<organism evidence="2 3">
    <name type="scientific">Lasiosphaeris hirsuta</name>
    <dbReference type="NCBI Taxonomy" id="260670"/>
    <lineage>
        <taxon>Eukaryota</taxon>
        <taxon>Fungi</taxon>
        <taxon>Dikarya</taxon>
        <taxon>Ascomycota</taxon>
        <taxon>Pezizomycotina</taxon>
        <taxon>Sordariomycetes</taxon>
        <taxon>Sordariomycetidae</taxon>
        <taxon>Sordariales</taxon>
        <taxon>Lasiosphaeriaceae</taxon>
        <taxon>Lasiosphaeris</taxon>
    </lineage>
</organism>
<dbReference type="Proteomes" id="UP001172102">
    <property type="component" value="Unassembled WGS sequence"/>
</dbReference>
<evidence type="ECO:0000313" key="2">
    <source>
        <dbReference type="EMBL" id="KAK0705540.1"/>
    </source>
</evidence>
<dbReference type="AlphaFoldDB" id="A0AA39ZXQ0"/>
<feature type="chain" id="PRO_5041260361" description="Secreted protein" evidence="1">
    <location>
        <begin position="19"/>
        <end position="79"/>
    </location>
</feature>
<sequence>MATIWILLRPIISIPVSAWHASRYVSSLQNTTMLILTDARRNQTWCPLAKKEIRVYKGSAWPEQSCLCLLPGCWDQRRS</sequence>
<protein>
    <recommendedName>
        <fullName evidence="4">Secreted protein</fullName>
    </recommendedName>
</protein>
<evidence type="ECO:0000313" key="3">
    <source>
        <dbReference type="Proteomes" id="UP001172102"/>
    </source>
</evidence>
<keyword evidence="3" id="KW-1185">Reference proteome</keyword>
<comment type="caution">
    <text evidence="2">The sequence shown here is derived from an EMBL/GenBank/DDBJ whole genome shotgun (WGS) entry which is preliminary data.</text>
</comment>
<gene>
    <name evidence="2" type="ORF">B0H67DRAFT_385932</name>
</gene>
<keyword evidence="1" id="KW-0732">Signal</keyword>
<feature type="signal peptide" evidence="1">
    <location>
        <begin position="1"/>
        <end position="18"/>
    </location>
</feature>
<dbReference type="EMBL" id="JAUKUA010000007">
    <property type="protein sequence ID" value="KAK0705540.1"/>
    <property type="molecule type" value="Genomic_DNA"/>
</dbReference>
<evidence type="ECO:0008006" key="4">
    <source>
        <dbReference type="Google" id="ProtNLM"/>
    </source>
</evidence>
<proteinExistence type="predicted"/>
<accession>A0AA39ZXQ0</accession>
<reference evidence="2" key="1">
    <citation type="submission" date="2023-06" db="EMBL/GenBank/DDBJ databases">
        <title>Genome-scale phylogeny and comparative genomics of the fungal order Sordariales.</title>
        <authorList>
            <consortium name="Lawrence Berkeley National Laboratory"/>
            <person name="Hensen N."/>
            <person name="Bonometti L."/>
            <person name="Westerberg I."/>
            <person name="Brannstrom I.O."/>
            <person name="Guillou S."/>
            <person name="Cros-Aarteil S."/>
            <person name="Calhoun S."/>
            <person name="Haridas S."/>
            <person name="Kuo A."/>
            <person name="Mondo S."/>
            <person name="Pangilinan J."/>
            <person name="Riley R."/>
            <person name="Labutti K."/>
            <person name="Andreopoulos B."/>
            <person name="Lipzen A."/>
            <person name="Chen C."/>
            <person name="Yanf M."/>
            <person name="Daum C."/>
            <person name="Ng V."/>
            <person name="Clum A."/>
            <person name="Steindorff A."/>
            <person name="Ohm R."/>
            <person name="Martin F."/>
            <person name="Silar P."/>
            <person name="Natvig D."/>
            <person name="Lalanne C."/>
            <person name="Gautier V."/>
            <person name="Ament-Velasquez S.L."/>
            <person name="Kruys A."/>
            <person name="Hutchinson M.I."/>
            <person name="Powell A.J."/>
            <person name="Barry K."/>
            <person name="Miller A.N."/>
            <person name="Grigoriev I.V."/>
            <person name="Debuchy R."/>
            <person name="Gladieux P."/>
            <person name="Thoren M.H."/>
            <person name="Johannesson H."/>
        </authorList>
    </citation>
    <scope>NUCLEOTIDE SEQUENCE</scope>
    <source>
        <strain evidence="2">SMH4607-1</strain>
    </source>
</reference>
<evidence type="ECO:0000256" key="1">
    <source>
        <dbReference type="SAM" id="SignalP"/>
    </source>
</evidence>